<dbReference type="HOGENOM" id="CLU_3248349_0_0_4"/>
<dbReference type="PATRIC" id="fig|758793.3.peg.3158"/>
<sequence>MDVHCVSFCPLMGSGREPELHPEWRGEILYIRFHRAKKLSAR</sequence>
<dbReference type="EMBL" id="AP013059">
    <property type="protein sequence ID" value="BAN24910.1"/>
    <property type="molecule type" value="Genomic_DNA"/>
</dbReference>
<reference evidence="1 2" key="2">
    <citation type="journal article" date="2018" name="Int. J. Syst. Evol. Microbiol.">
        <title>Burkholderia insecticola sp. nov., a gut symbiotic bacterium of the bean bug Riptortus pedestris.</title>
        <authorList>
            <person name="Takeshita K."/>
            <person name="Tamaki H."/>
            <person name="Ohbayashi T."/>
            <person name="Meng X.-Y."/>
            <person name="Sone T."/>
            <person name="Mitani Y."/>
            <person name="Peeters C."/>
            <person name="Kikuchi Y."/>
            <person name="Vandamme P."/>
        </authorList>
    </citation>
    <scope>NUCLEOTIDE SEQUENCE [LARGE SCALE GENOMIC DNA]</scope>
    <source>
        <strain evidence="1">RPE64</strain>
    </source>
</reference>
<reference evidence="1 2" key="1">
    <citation type="journal article" date="2013" name="Genome Announc.">
        <title>Complete Genome Sequence of Burkholderia sp. Strain RPE64, Bacterial Symbiont of the Bean Bug Riptortus pedestris.</title>
        <authorList>
            <person name="Shibata T.F."/>
            <person name="Maeda T."/>
            <person name="Nikoh N."/>
            <person name="Yamaguchi K."/>
            <person name="Oshima K."/>
            <person name="Hattori M."/>
            <person name="Nishiyama T."/>
            <person name="Hasebe M."/>
            <person name="Fukatsu T."/>
            <person name="Kikuchi Y."/>
            <person name="Shigenobu S."/>
        </authorList>
    </citation>
    <scope>NUCLEOTIDE SEQUENCE [LARGE SCALE GENOMIC DNA]</scope>
</reference>
<gene>
    <name evidence="1" type="ORF">BRPE64_BCDS02490</name>
</gene>
<keyword evidence="2" id="KW-1185">Reference proteome</keyword>
<dbReference type="Proteomes" id="UP000013966">
    <property type="component" value="Chromosome 2"/>
</dbReference>
<dbReference type="STRING" id="758793.BRPE64_BCDS02490"/>
<evidence type="ECO:0000313" key="1">
    <source>
        <dbReference type="EMBL" id="BAN24910.1"/>
    </source>
</evidence>
<organism evidence="1 2">
    <name type="scientific">Caballeronia insecticola</name>
    <dbReference type="NCBI Taxonomy" id="758793"/>
    <lineage>
        <taxon>Bacteria</taxon>
        <taxon>Pseudomonadati</taxon>
        <taxon>Pseudomonadota</taxon>
        <taxon>Betaproteobacteria</taxon>
        <taxon>Burkholderiales</taxon>
        <taxon>Burkholderiaceae</taxon>
        <taxon>Caballeronia</taxon>
    </lineage>
</organism>
<accession>R4WV68</accession>
<evidence type="ECO:0000313" key="2">
    <source>
        <dbReference type="Proteomes" id="UP000013966"/>
    </source>
</evidence>
<dbReference type="AlphaFoldDB" id="R4WV68"/>
<protein>
    <submittedName>
        <fullName evidence="1">Uncharacterized protein</fullName>
    </submittedName>
</protein>
<dbReference type="KEGG" id="buo:BRPE64_BCDS02490"/>
<name>R4WV68_9BURK</name>
<proteinExistence type="predicted"/>